<evidence type="ECO:0008006" key="3">
    <source>
        <dbReference type="Google" id="ProtNLM"/>
    </source>
</evidence>
<evidence type="ECO:0000313" key="1">
    <source>
        <dbReference type="EMBL" id="MDP9962232.1"/>
    </source>
</evidence>
<comment type="caution">
    <text evidence="1">The sequence shown here is derived from an EMBL/GenBank/DDBJ whole genome shotgun (WGS) entry which is preliminary data.</text>
</comment>
<dbReference type="EMBL" id="JAUSRL010000011">
    <property type="protein sequence ID" value="MDP9962232.1"/>
    <property type="molecule type" value="Genomic_DNA"/>
</dbReference>
<proteinExistence type="predicted"/>
<accession>A0ABT9STB3</accession>
<name>A0ABT9STB3_9FLAO</name>
<dbReference type="Proteomes" id="UP001235513">
    <property type="component" value="Unassembled WGS sequence"/>
</dbReference>
<sequence>MNRNKVFTFLGLLLVLIGCKSQIEVPGKYGDFNAFEPIFRLYIQKNNRFVEVYFPAVEKITGKWSVKGDSLILDSEYKSTLENEKDSVVYNEKQIYIIQKNKLINLKNKNFYLKRKK</sequence>
<organism evidence="1 2">
    <name type="scientific">Chryseobacterium lathyri</name>
    <dbReference type="NCBI Taxonomy" id="395933"/>
    <lineage>
        <taxon>Bacteria</taxon>
        <taxon>Pseudomonadati</taxon>
        <taxon>Bacteroidota</taxon>
        <taxon>Flavobacteriia</taxon>
        <taxon>Flavobacteriales</taxon>
        <taxon>Weeksellaceae</taxon>
        <taxon>Chryseobacterium group</taxon>
        <taxon>Chryseobacterium</taxon>
    </lineage>
</organism>
<reference evidence="1 2" key="1">
    <citation type="submission" date="2023-07" db="EMBL/GenBank/DDBJ databases">
        <title>Sorghum-associated microbial communities from plants grown in Nebraska, USA.</title>
        <authorList>
            <person name="Schachtman D."/>
        </authorList>
    </citation>
    <scope>NUCLEOTIDE SEQUENCE [LARGE SCALE GENOMIC DNA]</scope>
    <source>
        <strain evidence="1 2">CC351</strain>
    </source>
</reference>
<evidence type="ECO:0000313" key="2">
    <source>
        <dbReference type="Proteomes" id="UP001235513"/>
    </source>
</evidence>
<gene>
    <name evidence="1" type="ORF">J2T04_004160</name>
</gene>
<dbReference type="PROSITE" id="PS51257">
    <property type="entry name" value="PROKAR_LIPOPROTEIN"/>
    <property type="match status" value="1"/>
</dbReference>
<dbReference type="RefSeq" id="WP_306846627.1">
    <property type="nucleotide sequence ID" value="NZ_JAUSRL010000011.1"/>
</dbReference>
<keyword evidence="2" id="KW-1185">Reference proteome</keyword>
<protein>
    <recommendedName>
        <fullName evidence="3">Lipoprotein</fullName>
    </recommendedName>
</protein>